<dbReference type="Proteomes" id="UP000596857">
    <property type="component" value="Unassembled WGS sequence"/>
</dbReference>
<protein>
    <submittedName>
        <fullName evidence="2">Citrate transporter</fullName>
    </submittedName>
</protein>
<dbReference type="EMBL" id="WHOB01000059">
    <property type="protein sequence ID" value="NOU80827.1"/>
    <property type="molecule type" value="Genomic_DNA"/>
</dbReference>
<keyword evidence="1" id="KW-0472">Membrane</keyword>
<sequence length="463" mass="49870">MLACYSYIPITGGYFVDVANVVIGFIMVLSFFGLVWYCVKGYNLMVGFFVMSVLWTSIALIGNSIHPTSVMEGKTFIDVLTNVFQTGPENYGKAILVNIFFGAFFGRVLIDTGIAATLIRKVVELGGDKPRITMSLLCIVTAVIFTSMTGIGPVISIAVIVLPIMLSLGIPSPIALFSFMGSIMAGIFGNIVNFKQYQAIFATANESYASYDYNTYFKFGMIAMAVSLIVVLVVSNLSMNKKVSRAWAATPDAGTTVDAPAISWISIILPVIGVVVFKLPIIFGFIVAGLFALLTCGKLKGGFASVCRMLSKQFADGAIDVAPMIGFLLTLSMFNNAATYASPYFKTLLDGAMPQTALLLCIVFAILTPLGFFRGPMNLVGSGSAILAVVVATAAWPVQFLYPLFAITTVAPQHLDVTQSWVAWGFGYTKVPAKEYMKMSIPTGWIIGIILCAIVFFMYGNLV</sequence>
<feature type="transmembrane region" description="Helical" evidence="1">
    <location>
        <begin position="136"/>
        <end position="162"/>
    </location>
</feature>
<feature type="transmembrane region" description="Helical" evidence="1">
    <location>
        <begin position="314"/>
        <end position="334"/>
    </location>
</feature>
<feature type="transmembrane region" description="Helical" evidence="1">
    <location>
        <begin position="354"/>
        <end position="373"/>
    </location>
</feature>
<accession>A0ABX1YIR3</accession>
<evidence type="ECO:0000256" key="1">
    <source>
        <dbReference type="SAM" id="Phobius"/>
    </source>
</evidence>
<feature type="transmembrane region" description="Helical" evidence="1">
    <location>
        <begin position="215"/>
        <end position="235"/>
    </location>
</feature>
<evidence type="ECO:0000313" key="3">
    <source>
        <dbReference type="Proteomes" id="UP000596857"/>
    </source>
</evidence>
<evidence type="ECO:0000313" key="2">
    <source>
        <dbReference type="EMBL" id="NOU80827.1"/>
    </source>
</evidence>
<proteinExistence type="predicted"/>
<gene>
    <name evidence="2" type="ORF">GC101_18355</name>
</gene>
<feature type="transmembrane region" description="Helical" evidence="1">
    <location>
        <begin position="46"/>
        <end position="65"/>
    </location>
</feature>
<feature type="transmembrane region" description="Helical" evidence="1">
    <location>
        <begin position="18"/>
        <end position="39"/>
    </location>
</feature>
<comment type="caution">
    <text evidence="2">The sequence shown here is derived from an EMBL/GenBank/DDBJ whole genome shotgun (WGS) entry which is preliminary data.</text>
</comment>
<reference evidence="2 3" key="1">
    <citation type="submission" date="2019-10" db="EMBL/GenBank/DDBJ databases">
        <title>Description of Paenibacillus terricola sp. nov.</title>
        <authorList>
            <person name="Carlier A."/>
            <person name="Qi S."/>
        </authorList>
    </citation>
    <scope>NUCLEOTIDE SEQUENCE [LARGE SCALE GENOMIC DNA]</scope>
    <source>
        <strain evidence="2 3">LMG 31459</strain>
    </source>
</reference>
<keyword evidence="3" id="KW-1185">Reference proteome</keyword>
<feature type="transmembrane region" description="Helical" evidence="1">
    <location>
        <begin position="95"/>
        <end position="116"/>
    </location>
</feature>
<feature type="transmembrane region" description="Helical" evidence="1">
    <location>
        <begin position="444"/>
        <end position="462"/>
    </location>
</feature>
<organism evidence="2 3">
    <name type="scientific">Paenibacillus phytohabitans</name>
    <dbReference type="NCBI Taxonomy" id="2654978"/>
    <lineage>
        <taxon>Bacteria</taxon>
        <taxon>Bacillati</taxon>
        <taxon>Bacillota</taxon>
        <taxon>Bacilli</taxon>
        <taxon>Bacillales</taxon>
        <taxon>Paenibacillaceae</taxon>
        <taxon>Paenibacillus</taxon>
    </lineage>
</organism>
<feature type="transmembrane region" description="Helical" evidence="1">
    <location>
        <begin position="174"/>
        <end position="194"/>
    </location>
</feature>
<feature type="transmembrane region" description="Helical" evidence="1">
    <location>
        <begin position="385"/>
        <end position="405"/>
    </location>
</feature>
<keyword evidence="1" id="KW-1133">Transmembrane helix</keyword>
<keyword evidence="1" id="KW-0812">Transmembrane</keyword>
<name>A0ABX1YIR3_9BACL</name>
<feature type="transmembrane region" description="Helical" evidence="1">
    <location>
        <begin position="261"/>
        <end position="294"/>
    </location>
</feature>